<gene>
    <name evidence="1" type="ordered locus">NSE_0727</name>
</gene>
<evidence type="ECO:0000313" key="1">
    <source>
        <dbReference type="EMBL" id="ABD45849.1"/>
    </source>
</evidence>
<dbReference type="EMBL" id="CP000237">
    <property type="protein sequence ID" value="ABD45849.1"/>
    <property type="molecule type" value="Genomic_DNA"/>
</dbReference>
<dbReference type="STRING" id="222891.NSE_0727"/>
<organism evidence="1 2">
    <name type="scientific">Ehrlichia sennetsu (strain ATCC VR-367 / Miyayama)</name>
    <name type="common">Neorickettsia sennetsu</name>
    <dbReference type="NCBI Taxonomy" id="222891"/>
    <lineage>
        <taxon>Bacteria</taxon>
        <taxon>Pseudomonadati</taxon>
        <taxon>Pseudomonadota</taxon>
        <taxon>Alphaproteobacteria</taxon>
        <taxon>Rickettsiales</taxon>
        <taxon>Anaplasmataceae</taxon>
        <taxon>Ehrlichia</taxon>
    </lineage>
</organism>
<protein>
    <submittedName>
        <fullName evidence="1">Uncharacterized protein</fullName>
    </submittedName>
</protein>
<sequence>MDQYGNKKEHAIHDDVKKSYGIEFSQNGYMATESKSTVPDFSRYTQGKREITYQALSMNGLF</sequence>
<keyword evidence="2" id="KW-1185">Reference proteome</keyword>
<dbReference type="Proteomes" id="UP000001942">
    <property type="component" value="Chromosome"/>
</dbReference>
<dbReference type="HOGENOM" id="CLU_2899549_0_0_5"/>
<reference evidence="1 2" key="1">
    <citation type="journal article" date="2006" name="PLoS Genet.">
        <title>Comparative genomics of emerging human ehrlichiosis agents.</title>
        <authorList>
            <person name="Dunning Hotopp J.C."/>
            <person name="Lin M."/>
            <person name="Madupu R."/>
            <person name="Crabtree J."/>
            <person name="Angiuoli S.V."/>
            <person name="Eisen J.A."/>
            <person name="Seshadri R."/>
            <person name="Ren Q."/>
            <person name="Wu M."/>
            <person name="Utterback T.R."/>
            <person name="Smith S."/>
            <person name="Lewis M."/>
            <person name="Khouri H."/>
            <person name="Zhang C."/>
            <person name="Niu H."/>
            <person name="Lin Q."/>
            <person name="Ohashi N."/>
            <person name="Zhi N."/>
            <person name="Nelson W."/>
            <person name="Brinkac L.M."/>
            <person name="Dodson R.J."/>
            <person name="Rosovitz M.J."/>
            <person name="Sundaram J."/>
            <person name="Daugherty S.C."/>
            <person name="Davidsen T."/>
            <person name="Durkin A.S."/>
            <person name="Gwinn M."/>
            <person name="Haft D.H."/>
            <person name="Selengut J.D."/>
            <person name="Sullivan S.A."/>
            <person name="Zafar N."/>
            <person name="Zhou L."/>
            <person name="Benahmed F."/>
            <person name="Forberger H."/>
            <person name="Halpin R."/>
            <person name="Mulligan S."/>
            <person name="Robinson J."/>
            <person name="White O."/>
            <person name="Rikihisa Y."/>
            <person name="Tettelin H."/>
        </authorList>
    </citation>
    <scope>NUCLEOTIDE SEQUENCE [LARGE SCALE GENOMIC DNA]</scope>
    <source>
        <strain evidence="2">ATCC VR-367 / Miyayama</strain>
    </source>
</reference>
<dbReference type="KEGG" id="nse:NSE_0727"/>
<name>Q2GD43_EHRS3</name>
<evidence type="ECO:0000313" key="2">
    <source>
        <dbReference type="Proteomes" id="UP000001942"/>
    </source>
</evidence>
<proteinExistence type="predicted"/>
<accession>Q2GD43</accession>
<dbReference type="AlphaFoldDB" id="Q2GD43"/>